<comment type="caution">
    <text evidence="1">The sequence shown here is derived from an EMBL/GenBank/DDBJ whole genome shotgun (WGS) entry which is preliminary data.</text>
</comment>
<gene>
    <name evidence="1" type="ORF">FBZ92_13058</name>
</gene>
<protein>
    <submittedName>
        <fullName evidence="1">Uncharacterized protein</fullName>
    </submittedName>
</protein>
<dbReference type="PROSITE" id="PS51257">
    <property type="entry name" value="PROKAR_LIPOPROTEIN"/>
    <property type="match status" value="1"/>
</dbReference>
<dbReference type="Proteomes" id="UP000318050">
    <property type="component" value="Unassembled WGS sequence"/>
</dbReference>
<evidence type="ECO:0000313" key="1">
    <source>
        <dbReference type="EMBL" id="TWB48272.1"/>
    </source>
</evidence>
<dbReference type="EMBL" id="VITT01000030">
    <property type="protein sequence ID" value="TWB48272.1"/>
    <property type="molecule type" value="Genomic_DNA"/>
</dbReference>
<proteinExistence type="predicted"/>
<evidence type="ECO:0000313" key="2">
    <source>
        <dbReference type="Proteomes" id="UP000318050"/>
    </source>
</evidence>
<reference evidence="1 2" key="1">
    <citation type="submission" date="2019-06" db="EMBL/GenBank/DDBJ databases">
        <title>Genomic Encyclopedia of Type Strains, Phase IV (KMG-V): Genome sequencing to study the core and pangenomes of soil and plant-associated prokaryotes.</title>
        <authorList>
            <person name="Whitman W."/>
        </authorList>
    </citation>
    <scope>NUCLEOTIDE SEQUENCE [LARGE SCALE GENOMIC DNA]</scope>
    <source>
        <strain evidence="1 2">BR 11140</strain>
    </source>
</reference>
<name>A0A560HNZ1_9PROT</name>
<sequence length="170" mass="17717">MIAGRRVGMVAALVMAAGCVQRTQVTPVTLTTGAGVAKPPMTAVPARMSLNKTVPAGEDRQIDFYVSLHEDCSAIPGIVVRILTPPSHGTANVREGKGYSSFAATSSRAACNKSPSTGQQLWYQPAPGYTGVDVMELQIFWPMGQSQTLTYTLSVQGGANQPAPPAPAGT</sequence>
<organism evidence="1 2">
    <name type="scientific">Nitrospirillum amazonense</name>
    <dbReference type="NCBI Taxonomy" id="28077"/>
    <lineage>
        <taxon>Bacteria</taxon>
        <taxon>Pseudomonadati</taxon>
        <taxon>Pseudomonadota</taxon>
        <taxon>Alphaproteobacteria</taxon>
        <taxon>Rhodospirillales</taxon>
        <taxon>Azospirillaceae</taxon>
        <taxon>Nitrospirillum</taxon>
    </lineage>
</organism>
<accession>A0A560HNZ1</accession>
<dbReference type="AlphaFoldDB" id="A0A560HNZ1"/>